<keyword evidence="3 5" id="KW-0285">Flavoprotein</keyword>
<dbReference type="OrthoDB" id="269227at2759"/>
<organism evidence="8">
    <name type="scientific">Oppiella nova</name>
    <dbReference type="NCBI Taxonomy" id="334625"/>
    <lineage>
        <taxon>Eukaryota</taxon>
        <taxon>Metazoa</taxon>
        <taxon>Ecdysozoa</taxon>
        <taxon>Arthropoda</taxon>
        <taxon>Chelicerata</taxon>
        <taxon>Arachnida</taxon>
        <taxon>Acari</taxon>
        <taxon>Acariformes</taxon>
        <taxon>Sarcoptiformes</taxon>
        <taxon>Oribatida</taxon>
        <taxon>Brachypylina</taxon>
        <taxon>Oppioidea</taxon>
        <taxon>Oppiidae</taxon>
        <taxon>Oppiella</taxon>
    </lineage>
</organism>
<gene>
    <name evidence="8" type="ORF">ONB1V03_LOCUS6732</name>
</gene>
<comment type="cofactor">
    <cofactor evidence="1">
        <name>FAD</name>
        <dbReference type="ChEBI" id="CHEBI:57692"/>
    </cofactor>
</comment>
<comment type="similarity">
    <text evidence="2 5">Belongs to the GMC oxidoreductase family.</text>
</comment>
<protein>
    <recommendedName>
        <fullName evidence="6 7">Glucose-methanol-choline oxidoreductase N-terminal domain-containing protein</fullName>
    </recommendedName>
</protein>
<dbReference type="PANTHER" id="PTHR11552">
    <property type="entry name" value="GLUCOSE-METHANOL-CHOLINE GMC OXIDOREDUCTASE"/>
    <property type="match status" value="1"/>
</dbReference>
<accession>A0A7R9LW23</accession>
<feature type="domain" description="Glucose-methanol-choline oxidoreductase N-terminal" evidence="6">
    <location>
        <begin position="526"/>
        <end position="549"/>
    </location>
</feature>
<evidence type="ECO:0000259" key="7">
    <source>
        <dbReference type="PROSITE" id="PS00624"/>
    </source>
</evidence>
<feature type="domain" description="Glucose-methanol-choline oxidoreductase N-terminal" evidence="7">
    <location>
        <begin position="709"/>
        <end position="723"/>
    </location>
</feature>
<evidence type="ECO:0000313" key="8">
    <source>
        <dbReference type="EMBL" id="CAD7648394.1"/>
    </source>
</evidence>
<dbReference type="GO" id="GO:0016614">
    <property type="term" value="F:oxidoreductase activity, acting on CH-OH group of donors"/>
    <property type="evidence" value="ECO:0007669"/>
    <property type="project" value="InterPro"/>
</dbReference>
<dbReference type="PROSITE" id="PS00624">
    <property type="entry name" value="GMC_OXRED_2"/>
    <property type="match status" value="1"/>
</dbReference>
<evidence type="ECO:0000313" key="9">
    <source>
        <dbReference type="Proteomes" id="UP000728032"/>
    </source>
</evidence>
<keyword evidence="9" id="KW-1185">Reference proteome</keyword>
<evidence type="ECO:0000256" key="1">
    <source>
        <dbReference type="ARBA" id="ARBA00001974"/>
    </source>
</evidence>
<dbReference type="InterPro" id="IPR000172">
    <property type="entry name" value="GMC_OxRdtase_N"/>
</dbReference>
<dbReference type="InterPro" id="IPR012132">
    <property type="entry name" value="GMC_OxRdtase"/>
</dbReference>
<proteinExistence type="inferred from homology"/>
<evidence type="ECO:0000256" key="3">
    <source>
        <dbReference type="ARBA" id="ARBA00022630"/>
    </source>
</evidence>
<dbReference type="EMBL" id="OC917967">
    <property type="protein sequence ID" value="CAD7648394.1"/>
    <property type="molecule type" value="Genomic_DNA"/>
</dbReference>
<dbReference type="PROSITE" id="PS00623">
    <property type="entry name" value="GMC_OXRED_1"/>
    <property type="match status" value="2"/>
</dbReference>
<dbReference type="Gene3D" id="3.50.50.60">
    <property type="entry name" value="FAD/NAD(P)-binding domain"/>
    <property type="match status" value="3"/>
</dbReference>
<dbReference type="Gene3D" id="3.30.410.40">
    <property type="match status" value="1"/>
</dbReference>
<sequence>VGSGSAGAVVANRLTENPNINVLLLEAGGPQTTATDIPGTWITLLGTDVDWGYQTVPQRNYGLATNGRVGLSRGRVIGGSSTINAMIYNRGNRRDYDEWANTYGAKGWSFDEVLPYFIKSENNSDLRIVRSNPGFHGVEGPVGISSEPNPQPILQLYLKAMNELGFETIDVNGPKQVGTTIIQNFIDVNTGFRSSTGNAYIDPNPHPNNLHILTNAFVTKILFNDNPDHLNELNITVRADLPVGLHLQDHANIGPINPIIRNTVPINPLPEVTNTQLNNLLINRSGPLSRSTALYTYLNTKSNPTKDWPNIMVGTSVANIDSSQISYYLQQNNQLKQYMNTYLSGQWLMVFAYLYRVRSYGTIKLASRCSDSVCPNGVYYYECDSYLRCLIRQLGSSVWHPVGTCRMGSADRNDVVVDQTLRVKGVGALRRQLSHNQLNKRNSWYDTYDYIVVGAGSAGAVVANRLTENPNINVLLLEAGGPQTLTTDIPVTWIGLLGSDIDWGYQTVPQKNYAMANNGRVPLSRGRVIGGSSSINAMIYNRGNRRSYDDWANTYGAKGWSFDEVLPYFMKSENNSDMRVVSKNPGYHGTNGPVGISSDLNPQPIFQLYLKAMNELGFETIDVNGPKQVGTTIIQNFIDSNTGLRSSTGNAYIDPNPHPNNLHILTNAFVTKILFNDNPYNLRATGVQFDKNSKTYQIMAKKEVIISGGTINSPQLLMLSGIGPKDHLNQFGIPLKADLPVGDHLQDHPYVGPITPIIRNNVPINPMPELSITQLDQLLTNRSGPLSRFTAHFTYHNTKSNPTKDWPNIFVGTGMTNVNESLIAYLWQKYPDLKQTMNRRYLSGQWLTVFAFLYRVRSYGTIRLASKPIQGCSDSVCPNGLYYECDSYLRCLIRQLGASVWHPVGTCRMGSADRNDVVVDQTLRVKGVGALRVCDASVMPQIPNANTNAATIMIGEKCADLIKQQI</sequence>
<feature type="non-terminal residue" evidence="8">
    <location>
        <position position="1"/>
    </location>
</feature>
<dbReference type="InterPro" id="IPR036188">
    <property type="entry name" value="FAD/NAD-bd_sf"/>
</dbReference>
<dbReference type="Proteomes" id="UP000728032">
    <property type="component" value="Unassembled WGS sequence"/>
</dbReference>
<reference evidence="8" key="1">
    <citation type="submission" date="2020-11" db="EMBL/GenBank/DDBJ databases">
        <authorList>
            <person name="Tran Van P."/>
        </authorList>
    </citation>
    <scope>NUCLEOTIDE SEQUENCE</scope>
</reference>
<evidence type="ECO:0000256" key="5">
    <source>
        <dbReference type="RuleBase" id="RU003968"/>
    </source>
</evidence>
<name>A0A7R9LW23_9ACAR</name>
<dbReference type="Pfam" id="PF05199">
    <property type="entry name" value="GMC_oxred_C"/>
    <property type="match status" value="2"/>
</dbReference>
<feature type="domain" description="Glucose-methanol-choline oxidoreductase N-terminal" evidence="6">
    <location>
        <begin position="74"/>
        <end position="97"/>
    </location>
</feature>
<dbReference type="InterPro" id="IPR007867">
    <property type="entry name" value="GMC_OxRtase_C"/>
</dbReference>
<evidence type="ECO:0000259" key="6">
    <source>
        <dbReference type="PROSITE" id="PS00623"/>
    </source>
</evidence>
<dbReference type="GO" id="GO:0050660">
    <property type="term" value="F:flavin adenine dinucleotide binding"/>
    <property type="evidence" value="ECO:0007669"/>
    <property type="project" value="InterPro"/>
</dbReference>
<dbReference type="EMBL" id="CAJPVJ010003142">
    <property type="protein sequence ID" value="CAG2167220.1"/>
    <property type="molecule type" value="Genomic_DNA"/>
</dbReference>
<keyword evidence="4 5" id="KW-0274">FAD</keyword>
<evidence type="ECO:0000256" key="2">
    <source>
        <dbReference type="ARBA" id="ARBA00010790"/>
    </source>
</evidence>
<dbReference type="SUPFAM" id="SSF51905">
    <property type="entry name" value="FAD/NAD(P)-binding domain"/>
    <property type="match status" value="2"/>
</dbReference>
<dbReference type="PANTHER" id="PTHR11552:SF147">
    <property type="entry name" value="CHOLINE DEHYDROGENASE, MITOCHONDRIAL"/>
    <property type="match status" value="1"/>
</dbReference>
<dbReference type="AlphaFoldDB" id="A0A7R9LW23"/>
<dbReference type="SUPFAM" id="SSF54373">
    <property type="entry name" value="FAD-linked reductases, C-terminal domain"/>
    <property type="match status" value="2"/>
</dbReference>
<dbReference type="Pfam" id="PF00732">
    <property type="entry name" value="GMC_oxred_N"/>
    <property type="match status" value="2"/>
</dbReference>
<evidence type="ECO:0000256" key="4">
    <source>
        <dbReference type="ARBA" id="ARBA00022827"/>
    </source>
</evidence>